<dbReference type="GO" id="GO:0004553">
    <property type="term" value="F:hydrolase activity, hydrolyzing O-glycosyl compounds"/>
    <property type="evidence" value="ECO:0007669"/>
    <property type="project" value="TreeGrafter"/>
</dbReference>
<dbReference type="GO" id="GO:0102390">
    <property type="term" value="F:mycophenolic acid acyl-glucuronide esterase activity"/>
    <property type="evidence" value="ECO:0007669"/>
    <property type="project" value="UniProtKB-EC"/>
</dbReference>
<dbReference type="Proteomes" id="UP000199345">
    <property type="component" value="Unassembled WGS sequence"/>
</dbReference>
<dbReference type="AlphaFoldDB" id="A0A1I0C6X3"/>
<keyword evidence="14" id="KW-1185">Reference proteome</keyword>
<comment type="catalytic activity">
    <reaction evidence="11">
        <text>mycophenolic acid O-acyl-beta-D-glucuronide + H2O = mycophenolate + D-glucuronate + H(+)</text>
        <dbReference type="Rhea" id="RHEA:34179"/>
        <dbReference type="ChEBI" id="CHEBI:15377"/>
        <dbReference type="ChEBI" id="CHEBI:15378"/>
        <dbReference type="ChEBI" id="CHEBI:58720"/>
        <dbReference type="ChEBI" id="CHEBI:62932"/>
        <dbReference type="ChEBI" id="CHEBI:66982"/>
        <dbReference type="EC" id="3.1.1.93"/>
    </reaction>
    <physiologicalReaction direction="left-to-right" evidence="11">
        <dbReference type="Rhea" id="RHEA:34180"/>
    </physiologicalReaction>
</comment>
<dbReference type="OrthoDB" id="4269629at2"/>
<gene>
    <name evidence="13" type="ORF">SAMN05216326_11348</name>
</gene>
<accession>A0A1I0C6X3</accession>
<dbReference type="EC" id="3.1.1.93" evidence="4"/>
<reference evidence="14" key="1">
    <citation type="submission" date="2016-10" db="EMBL/GenBank/DDBJ databases">
        <authorList>
            <person name="Varghese N."/>
            <person name="Submissions S."/>
        </authorList>
    </citation>
    <scope>NUCLEOTIDE SEQUENCE [LARGE SCALE GENOMIC DNA]</scope>
    <source>
        <strain evidence="14">Nm71</strain>
    </source>
</reference>
<dbReference type="GO" id="GO:0008474">
    <property type="term" value="F:palmitoyl-(protein) hydrolase activity"/>
    <property type="evidence" value="ECO:0007669"/>
    <property type="project" value="UniProtKB-EC"/>
</dbReference>
<evidence type="ECO:0000256" key="8">
    <source>
        <dbReference type="ARBA" id="ARBA00042704"/>
    </source>
</evidence>
<evidence type="ECO:0000256" key="4">
    <source>
        <dbReference type="ARBA" id="ARBA00039132"/>
    </source>
</evidence>
<comment type="function">
    <text evidence="9">Acts as an acyl-protein thioesterase that hydrolyzes fatty acids from acylated residues in proteins. Regulates the mitochondrial S-depalmitoylation of the nucleophilic active site residue of peroxiredoxin-5/PRDX5, a key antioxidant protein, therefore modulating mitochondrial antioxidant ability. Also catalyzes the deglucuronidation of mycophenolic acid acyl-glucuronide, an active metabolite of the immunosuppressant drug mycophenolate.</text>
</comment>
<evidence type="ECO:0000256" key="10">
    <source>
        <dbReference type="ARBA" id="ARBA00047409"/>
    </source>
</evidence>
<dbReference type="EMBL" id="FOIA01000013">
    <property type="protein sequence ID" value="SET14938.1"/>
    <property type="molecule type" value="Genomic_DNA"/>
</dbReference>
<keyword evidence="3" id="KW-0809">Transit peptide</keyword>
<evidence type="ECO:0000256" key="11">
    <source>
        <dbReference type="ARBA" id="ARBA00047972"/>
    </source>
</evidence>
<evidence type="ECO:0000259" key="12">
    <source>
        <dbReference type="Pfam" id="PF12697"/>
    </source>
</evidence>
<protein>
    <recommendedName>
        <fullName evidence="5">Palmitoyl-protein thioesterase ABHD10, mitochondrial</fullName>
        <ecNumber evidence="4">3.1.1.93</ecNumber>
        <ecNumber evidence="1">3.1.2.22</ecNumber>
    </recommendedName>
    <alternativeName>
        <fullName evidence="7">Acyl-protein thioesterase ABHD10</fullName>
    </alternativeName>
    <alternativeName>
        <fullName evidence="8">Alpha/beta hydrolase domain-containing protein 10</fullName>
    </alternativeName>
    <alternativeName>
        <fullName evidence="6">Mycophenolic acid acyl-glucuronide esterase, mitochondrial</fullName>
    </alternativeName>
</protein>
<evidence type="ECO:0000256" key="3">
    <source>
        <dbReference type="ARBA" id="ARBA00022946"/>
    </source>
</evidence>
<evidence type="ECO:0000256" key="5">
    <source>
        <dbReference type="ARBA" id="ARBA00039314"/>
    </source>
</evidence>
<evidence type="ECO:0000256" key="9">
    <source>
        <dbReference type="ARBA" id="ARBA00046047"/>
    </source>
</evidence>
<evidence type="ECO:0000256" key="1">
    <source>
        <dbReference type="ARBA" id="ARBA00012423"/>
    </source>
</evidence>
<evidence type="ECO:0000313" key="13">
    <source>
        <dbReference type="EMBL" id="SET14938.1"/>
    </source>
</evidence>
<evidence type="ECO:0000256" key="7">
    <source>
        <dbReference type="ARBA" id="ARBA00042645"/>
    </source>
</evidence>
<dbReference type="Pfam" id="PF12697">
    <property type="entry name" value="Abhydrolase_6"/>
    <property type="match status" value="1"/>
</dbReference>
<dbReference type="RefSeq" id="WP_090658270.1">
    <property type="nucleotide sequence ID" value="NZ_FOIA01000013.1"/>
</dbReference>
<sequence>MHLSYYDSPHGTRIAYCLTPGKTDRNTSPGIVFLGGFRSDMNGTKAHFLEQICAQSGQAYLRFDYGGHGSSSGVFEQGTVGSWKQDAVDIIDHVFTRRDVVLVGSSMGGWIALRLLLERPAHVKGVIGIAAAPDFTRDIKNRMTSPERASLTRTGYLELPSAYAETPYIVTRALLEDGERQAVLDKLHEIQVPLVLIHGKQDADVSWKKARDTAAAFKGPDTRVVLIDEAGHRLSEPENLRVIANELARISATACAYTK</sequence>
<dbReference type="PANTHER" id="PTHR16138:SF7">
    <property type="entry name" value="PALMITOYL-PROTEIN THIOESTERASE ABHD10, MITOCHONDRIAL"/>
    <property type="match status" value="1"/>
</dbReference>
<proteinExistence type="predicted"/>
<dbReference type="PANTHER" id="PTHR16138">
    <property type="entry name" value="MYCOPHENOLIC ACID ACYL-GLUCURONIDE ESTERASE, MITOCHONDRIAL"/>
    <property type="match status" value="1"/>
</dbReference>
<comment type="catalytic activity">
    <reaction evidence="10">
        <text>S-hexadecanoyl-L-cysteinyl-[protein] + H2O = L-cysteinyl-[protein] + hexadecanoate + H(+)</text>
        <dbReference type="Rhea" id="RHEA:19233"/>
        <dbReference type="Rhea" id="RHEA-COMP:10131"/>
        <dbReference type="Rhea" id="RHEA-COMP:11032"/>
        <dbReference type="ChEBI" id="CHEBI:7896"/>
        <dbReference type="ChEBI" id="CHEBI:15377"/>
        <dbReference type="ChEBI" id="CHEBI:15378"/>
        <dbReference type="ChEBI" id="CHEBI:29950"/>
        <dbReference type="ChEBI" id="CHEBI:74151"/>
        <dbReference type="EC" id="3.1.2.22"/>
    </reaction>
    <physiologicalReaction direction="left-to-right" evidence="10">
        <dbReference type="Rhea" id="RHEA:19234"/>
    </physiologicalReaction>
</comment>
<dbReference type="InterPro" id="IPR052382">
    <property type="entry name" value="ABHD10_acyl-thioesterase"/>
</dbReference>
<dbReference type="EC" id="3.1.2.22" evidence="1"/>
<name>A0A1I0C6X3_9PROT</name>
<organism evidence="13 14">
    <name type="scientific">Nitrosomonas marina</name>
    <dbReference type="NCBI Taxonomy" id="917"/>
    <lineage>
        <taxon>Bacteria</taxon>
        <taxon>Pseudomonadati</taxon>
        <taxon>Pseudomonadota</taxon>
        <taxon>Betaproteobacteria</taxon>
        <taxon>Nitrosomonadales</taxon>
        <taxon>Nitrosomonadaceae</taxon>
        <taxon>Nitrosomonas</taxon>
    </lineage>
</organism>
<feature type="domain" description="AB hydrolase-1" evidence="12">
    <location>
        <begin position="57"/>
        <end position="237"/>
    </location>
</feature>
<dbReference type="SUPFAM" id="SSF53474">
    <property type="entry name" value="alpha/beta-Hydrolases"/>
    <property type="match status" value="1"/>
</dbReference>
<dbReference type="InterPro" id="IPR029058">
    <property type="entry name" value="AB_hydrolase_fold"/>
</dbReference>
<evidence type="ECO:0000256" key="6">
    <source>
        <dbReference type="ARBA" id="ARBA00041520"/>
    </source>
</evidence>
<evidence type="ECO:0000256" key="2">
    <source>
        <dbReference type="ARBA" id="ARBA00022801"/>
    </source>
</evidence>
<dbReference type="Gene3D" id="3.40.50.1820">
    <property type="entry name" value="alpha/beta hydrolase"/>
    <property type="match status" value="1"/>
</dbReference>
<keyword evidence="2 13" id="KW-0378">Hydrolase</keyword>
<evidence type="ECO:0000313" key="14">
    <source>
        <dbReference type="Proteomes" id="UP000199345"/>
    </source>
</evidence>
<dbReference type="InterPro" id="IPR000073">
    <property type="entry name" value="AB_hydrolase_1"/>
</dbReference>